<reference evidence="1" key="1">
    <citation type="submission" date="2021-02" db="EMBL/GenBank/DDBJ databases">
        <authorList>
            <person name="Dougan E. K."/>
            <person name="Rhodes N."/>
            <person name="Thang M."/>
            <person name="Chan C."/>
        </authorList>
    </citation>
    <scope>NUCLEOTIDE SEQUENCE</scope>
</reference>
<proteinExistence type="predicted"/>
<dbReference type="Proteomes" id="UP000601435">
    <property type="component" value="Unassembled WGS sequence"/>
</dbReference>
<comment type="caution">
    <text evidence="1">The sequence shown here is derived from an EMBL/GenBank/DDBJ whole genome shotgun (WGS) entry which is preliminary data.</text>
</comment>
<dbReference type="EMBL" id="CAJNJA010034274">
    <property type="protein sequence ID" value="CAE7690194.1"/>
    <property type="molecule type" value="Genomic_DNA"/>
</dbReference>
<dbReference type="AlphaFoldDB" id="A0A812WLA8"/>
<keyword evidence="2" id="KW-1185">Reference proteome</keyword>
<evidence type="ECO:0000313" key="1">
    <source>
        <dbReference type="EMBL" id="CAE7690194.1"/>
    </source>
</evidence>
<evidence type="ECO:0000313" key="2">
    <source>
        <dbReference type="Proteomes" id="UP000601435"/>
    </source>
</evidence>
<protein>
    <submittedName>
        <fullName evidence="1">Uncharacterized protein</fullName>
    </submittedName>
</protein>
<organism evidence="1 2">
    <name type="scientific">Symbiodinium necroappetens</name>
    <dbReference type="NCBI Taxonomy" id="1628268"/>
    <lineage>
        <taxon>Eukaryota</taxon>
        <taxon>Sar</taxon>
        <taxon>Alveolata</taxon>
        <taxon>Dinophyceae</taxon>
        <taxon>Suessiales</taxon>
        <taxon>Symbiodiniaceae</taxon>
        <taxon>Symbiodinium</taxon>
    </lineage>
</organism>
<feature type="non-terminal residue" evidence="1">
    <location>
        <position position="1"/>
    </location>
</feature>
<accession>A0A812WLA8</accession>
<name>A0A812WLA8_9DINO</name>
<gene>
    <name evidence="1" type="ORF">SNEC2469_LOCUS19877</name>
</gene>
<dbReference type="OrthoDB" id="440462at2759"/>
<sequence>MSFMLHEPQARLTGDFLYRYWLKAANELRQDMKSQSARSLLIMADASPKGKLDVWSPILFCGRAAACMPLQRMSDLLASTASVETKLQEAQRAADSFAELSSAAQAVGQKKPKAISTIRQKKLAARE</sequence>